<sequence>MALEIKLYETRNGLQGPVMDWCNRLYNPEVHSLDLYLPLRTHTTKVDPSVVVTLSDNSRYLLKRDVERFRGLVPKFRDTIKPVPALPLAGLKHPPAAVNMNFKPGYFPSLHLILSACHGLQKHHGLFRASAIVADSDFFAIAIVLNVARKCIYNGGFSCTPSPSTSPLKHLWHDVCFSIQDEDYTFWGDTIAEHTKNITRELIYKVARKNIAAYLNRYHDGARSQSMAASVVSRVEIISKRKELSGPTLWDEAWEKTWKKTWNHREDVDINSVVRSAFFPNRSTTKKAFGADVNGRTPGGIAARTVVRTPVPDGNTILFNALLKLLYQYPEPRLPSESDGKDMGSDKDKDTLPSDNLRHSTNSQLKSFCNKTFEPKIWPGYGLPSTQQDEGNNIIWALPREIAVEMAWQDAWDVSVSQGKRAAENIVAHEKKIDISQWAKVGPCDEVQNTALPTAPSKFSRKFLFQKRPRRPIQTVSRFVKHIKRLPKVSSSQMHNQSHLEPTTPAAQQPQKTELDPTPATPLPSAGPSQSPVPEATDSPAPHDSPTKSIGRILSDALISPPVLPDFDDENAFQLSVQERRYLERKEAARIQAKEAVETFFKENKSGPKPPNNGSEGAWRLMIHEPHFKSTLEMLADQEARRIQGIEPSSAEQQNNPELAIEHESARNRFKQSWEMAWKESWDAAWAAVWKATRGAAVARGVEFGAELVLDDLIPMRGKYEALQDRPSYKRVKESLENKPCLATLETFRVMTKELYHLYESLHHFVSGARGNRIEITVNLPQKNPGPNKGGKEHEKLNLSLFELQKWIEVEAIDPKFALSSEDHKRKLYKRGIAEVWSSLSRIDDEALSPSAF</sequence>
<feature type="region of interest" description="Disordered" evidence="1">
    <location>
        <begin position="487"/>
        <end position="549"/>
    </location>
</feature>
<feature type="compositionally biased region" description="Polar residues" evidence="1">
    <location>
        <begin position="489"/>
        <end position="512"/>
    </location>
</feature>
<accession>A0A0B7FG73</accession>
<evidence type="ECO:0000256" key="1">
    <source>
        <dbReference type="SAM" id="MobiDB-lite"/>
    </source>
</evidence>
<evidence type="ECO:0000313" key="2">
    <source>
        <dbReference type="EMBL" id="CEL56600.1"/>
    </source>
</evidence>
<feature type="region of interest" description="Disordered" evidence="1">
    <location>
        <begin position="334"/>
        <end position="361"/>
    </location>
</feature>
<gene>
    <name evidence="2" type="ORF">RSOLAG1IB_11961</name>
</gene>
<organism evidence="2 3">
    <name type="scientific">Thanatephorus cucumeris (strain AG1-IB / isolate 7/3/14)</name>
    <name type="common">Lettuce bottom rot fungus</name>
    <name type="synonym">Rhizoctonia solani</name>
    <dbReference type="NCBI Taxonomy" id="1108050"/>
    <lineage>
        <taxon>Eukaryota</taxon>
        <taxon>Fungi</taxon>
        <taxon>Dikarya</taxon>
        <taxon>Basidiomycota</taxon>
        <taxon>Agaricomycotina</taxon>
        <taxon>Agaricomycetes</taxon>
        <taxon>Cantharellales</taxon>
        <taxon>Ceratobasidiaceae</taxon>
        <taxon>Rhizoctonia</taxon>
        <taxon>Rhizoctonia solani AG-1</taxon>
    </lineage>
</organism>
<proteinExistence type="predicted"/>
<dbReference type="Proteomes" id="UP000059188">
    <property type="component" value="Unassembled WGS sequence"/>
</dbReference>
<evidence type="ECO:0000313" key="3">
    <source>
        <dbReference type="Proteomes" id="UP000059188"/>
    </source>
</evidence>
<dbReference type="EMBL" id="LN679331">
    <property type="protein sequence ID" value="CEL56600.1"/>
    <property type="molecule type" value="Genomic_DNA"/>
</dbReference>
<reference evidence="2 3" key="1">
    <citation type="submission" date="2014-11" db="EMBL/GenBank/DDBJ databases">
        <authorList>
            <person name="Wibberg Daniel"/>
        </authorList>
    </citation>
    <scope>NUCLEOTIDE SEQUENCE [LARGE SCALE GENOMIC DNA]</scope>
    <source>
        <strain evidence="2">Rhizoctonia solani AG1-IB 7/3/14</strain>
    </source>
</reference>
<protein>
    <submittedName>
        <fullName evidence="2">Uncharacterized protein</fullName>
    </submittedName>
</protein>
<keyword evidence="3" id="KW-1185">Reference proteome</keyword>
<feature type="compositionally biased region" description="Basic and acidic residues" evidence="1">
    <location>
        <begin position="334"/>
        <end position="358"/>
    </location>
</feature>
<dbReference type="AlphaFoldDB" id="A0A0B7FG73"/>
<name>A0A0B7FG73_THACB</name>
<dbReference type="OrthoDB" id="3257873at2759"/>